<dbReference type="SUPFAM" id="SSF52038">
    <property type="entry name" value="Barstar-related"/>
    <property type="match status" value="1"/>
</dbReference>
<dbReference type="EMBL" id="PVSR01000006">
    <property type="protein sequence ID" value="PRW64175.1"/>
    <property type="molecule type" value="Genomic_DNA"/>
</dbReference>
<gene>
    <name evidence="3" type="ORF">CEP50_07020</name>
</gene>
<protein>
    <recommendedName>
        <fullName evidence="2">Barstar (barnase inhibitor) domain-containing protein</fullName>
    </recommendedName>
</protein>
<reference evidence="3 4" key="1">
    <citation type="submission" date="2018-03" db="EMBL/GenBank/DDBJ databases">
        <title>Actinopolyspora mortivallis from Sahara, screening for active biomolecules.</title>
        <authorList>
            <person name="Selama O."/>
            <person name="Wellington E.M.H."/>
            <person name="Hacene H."/>
        </authorList>
    </citation>
    <scope>NUCLEOTIDE SEQUENCE [LARGE SCALE GENOMIC DNA]</scope>
    <source>
        <strain evidence="3 4">M5A</strain>
    </source>
</reference>
<proteinExistence type="inferred from homology"/>
<feature type="domain" description="Barstar (barnase inhibitor)" evidence="2">
    <location>
        <begin position="44"/>
        <end position="123"/>
    </location>
</feature>
<keyword evidence="4" id="KW-1185">Reference proteome</keyword>
<evidence type="ECO:0000313" key="3">
    <source>
        <dbReference type="EMBL" id="PRW64175.1"/>
    </source>
</evidence>
<name>A0A2T0GYH8_ACTMO</name>
<comment type="caution">
    <text evidence="3">The sequence shown here is derived from an EMBL/GenBank/DDBJ whole genome shotgun (WGS) entry which is preliminary data.</text>
</comment>
<dbReference type="Pfam" id="PF01337">
    <property type="entry name" value="Barstar"/>
    <property type="match status" value="1"/>
</dbReference>
<organism evidence="3 4">
    <name type="scientific">Actinopolyspora mortivallis</name>
    <dbReference type="NCBI Taxonomy" id="33906"/>
    <lineage>
        <taxon>Bacteria</taxon>
        <taxon>Bacillati</taxon>
        <taxon>Actinomycetota</taxon>
        <taxon>Actinomycetes</taxon>
        <taxon>Actinopolysporales</taxon>
        <taxon>Actinopolysporaceae</taxon>
        <taxon>Actinopolyspora</taxon>
    </lineage>
</organism>
<dbReference type="InParanoid" id="A0A2T0GYH8"/>
<evidence type="ECO:0000259" key="2">
    <source>
        <dbReference type="Pfam" id="PF01337"/>
    </source>
</evidence>
<dbReference type="AlphaFoldDB" id="A0A2T0GYH8"/>
<accession>A0A2T0GYH8</accession>
<dbReference type="InterPro" id="IPR000468">
    <property type="entry name" value="Barstar"/>
</dbReference>
<comment type="similarity">
    <text evidence="1">Belongs to the barstar family.</text>
</comment>
<dbReference type="STRING" id="1050202.GCA_000384035_02480"/>
<dbReference type="InterPro" id="IPR035905">
    <property type="entry name" value="Barstar-like_sf"/>
</dbReference>
<dbReference type="Proteomes" id="UP000239352">
    <property type="component" value="Unassembled WGS sequence"/>
</dbReference>
<sequence length="141" mass="15169">MSPVGFPRRGSRRDVEVVESAPLPVFATTGEAVRQARASGAVPHVLDGGEVFGKRAMLDAVAATLSFPEWAGRNLDALYDCLIDLCWLPPGEHVLVWSRHRVLADHDPKTYRRVGAVLYAATGGSGERVFRAVCADDEPGG</sequence>
<evidence type="ECO:0000256" key="1">
    <source>
        <dbReference type="ARBA" id="ARBA00006845"/>
    </source>
</evidence>
<evidence type="ECO:0000313" key="4">
    <source>
        <dbReference type="Proteomes" id="UP000239352"/>
    </source>
</evidence>
<dbReference type="Gene3D" id="3.30.370.10">
    <property type="entry name" value="Barstar-like"/>
    <property type="match status" value="1"/>
</dbReference>